<dbReference type="InterPro" id="IPR001683">
    <property type="entry name" value="PX_dom"/>
</dbReference>
<reference evidence="3" key="1">
    <citation type="submission" date="2021-01" db="EMBL/GenBank/DDBJ databases">
        <authorList>
            <consortium name="Genoscope - CEA"/>
            <person name="William W."/>
        </authorList>
    </citation>
    <scope>NUCLEOTIDE SEQUENCE</scope>
</reference>
<dbReference type="PANTHER" id="PTHR10555:SF170">
    <property type="entry name" value="FI18122P1"/>
    <property type="match status" value="1"/>
</dbReference>
<dbReference type="OMA" id="PNETEIC"/>
<evidence type="ECO:0000256" key="1">
    <source>
        <dbReference type="SAM" id="MobiDB-lite"/>
    </source>
</evidence>
<evidence type="ECO:0000259" key="2">
    <source>
        <dbReference type="PROSITE" id="PS50195"/>
    </source>
</evidence>
<dbReference type="CDD" id="cd06093">
    <property type="entry name" value="PX_domain"/>
    <property type="match status" value="1"/>
</dbReference>
<dbReference type="GO" id="GO:0035091">
    <property type="term" value="F:phosphatidylinositol binding"/>
    <property type="evidence" value="ECO:0007669"/>
    <property type="project" value="InterPro"/>
</dbReference>
<feature type="compositionally biased region" description="Basic and acidic residues" evidence="1">
    <location>
        <begin position="1"/>
        <end position="15"/>
    </location>
</feature>
<dbReference type="AlphaFoldDB" id="A0A8S1XUM5"/>
<dbReference type="SMART" id="SM00312">
    <property type="entry name" value="PX"/>
    <property type="match status" value="1"/>
</dbReference>
<dbReference type="PANTHER" id="PTHR10555">
    <property type="entry name" value="SORTING NEXIN"/>
    <property type="match status" value="1"/>
</dbReference>
<evidence type="ECO:0000313" key="3">
    <source>
        <dbReference type="EMBL" id="CAD8204805.1"/>
    </source>
</evidence>
<comment type="caution">
    <text evidence="3">The sequence shown here is derived from an EMBL/GenBank/DDBJ whole genome shotgun (WGS) entry which is preliminary data.</text>
</comment>
<sequence length="435" mass="52319">MMRKDQINQKLDQTKEQFNQQEQEEQQVSTSSIIPYQQQTSDALLQKNENQISIVINVSRPMEIKNSQFKSYKVYTIEGSDAWGKFKTERRFKEFQALRLSLKKFWIGFYIPPLSEKIVNPNKDQLKERHKILNYFVKRISQLEYLYYSVQFAKIFLRPNETEICKVLESLKPPDILYQIYVVKQVFQINSEQYDEQKLQIQLKNVQTFLYNSKFLLFKLSRKIQEMIDNSKKQKEQINSVIGAECEQSEKFVMQDSIENQNGKMKSSEIGVKIRSNLENMIQTRDIYIEKIHDLIKTEQMDIDAFLEGFQRRSEMVSQQKYDRAKLNQWEYEKYEIEYLSPNDKCQLKYIQENLNQCNKEISKFNHFNLLMMNLEVTKIFEKFKHDQHQFYLKIIKDISNLELQNLSIMQQNWKSIENLAQLKLDKKINYQMSL</sequence>
<dbReference type="PROSITE" id="PS50195">
    <property type="entry name" value="PX"/>
    <property type="match status" value="1"/>
</dbReference>
<organism evidence="3 4">
    <name type="scientific">Paramecium octaurelia</name>
    <dbReference type="NCBI Taxonomy" id="43137"/>
    <lineage>
        <taxon>Eukaryota</taxon>
        <taxon>Sar</taxon>
        <taxon>Alveolata</taxon>
        <taxon>Ciliophora</taxon>
        <taxon>Intramacronucleata</taxon>
        <taxon>Oligohymenophorea</taxon>
        <taxon>Peniculida</taxon>
        <taxon>Parameciidae</taxon>
        <taxon>Paramecium</taxon>
    </lineage>
</organism>
<dbReference type="GO" id="GO:0005768">
    <property type="term" value="C:endosome"/>
    <property type="evidence" value="ECO:0007669"/>
    <property type="project" value="TreeGrafter"/>
</dbReference>
<dbReference type="EMBL" id="CAJJDP010000134">
    <property type="protein sequence ID" value="CAD8204805.1"/>
    <property type="molecule type" value="Genomic_DNA"/>
</dbReference>
<feature type="domain" description="PX" evidence="2">
    <location>
        <begin position="53"/>
        <end position="163"/>
    </location>
</feature>
<protein>
    <recommendedName>
        <fullName evidence="2">PX domain-containing protein</fullName>
    </recommendedName>
</protein>
<name>A0A8S1XUM5_PAROT</name>
<dbReference type="OrthoDB" id="307714at2759"/>
<feature type="region of interest" description="Disordered" evidence="1">
    <location>
        <begin position="1"/>
        <end position="31"/>
    </location>
</feature>
<keyword evidence="4" id="KW-1185">Reference proteome</keyword>
<dbReference type="Proteomes" id="UP000683925">
    <property type="component" value="Unassembled WGS sequence"/>
</dbReference>
<gene>
    <name evidence="3" type="ORF">POCTA_138.1.T1330188</name>
</gene>
<proteinExistence type="predicted"/>
<dbReference type="Pfam" id="PF00787">
    <property type="entry name" value="PX"/>
    <property type="match status" value="1"/>
</dbReference>
<accession>A0A8S1XUM5</accession>
<evidence type="ECO:0000313" key="4">
    <source>
        <dbReference type="Proteomes" id="UP000683925"/>
    </source>
</evidence>